<dbReference type="GeneID" id="97609423"/>
<dbReference type="OrthoDB" id="109391at2157"/>
<dbReference type="RefSeq" id="WP_109939723.1">
    <property type="nucleotide sequence ID" value="NZ_CP176366.1"/>
</dbReference>
<dbReference type="Pfam" id="PF08939">
    <property type="entry name" value="Bles03"/>
    <property type="match status" value="1"/>
</dbReference>
<gene>
    <name evidence="2" type="ORF">DLD82_03485</name>
</gene>
<dbReference type="SUPFAM" id="SSF55418">
    <property type="entry name" value="eIF4e-like"/>
    <property type="match status" value="1"/>
</dbReference>
<comment type="caution">
    <text evidence="2">The sequence shown here is derived from an EMBL/GenBank/DDBJ whole genome shotgun (WGS) entry which is preliminary data.</text>
</comment>
<dbReference type="PANTHER" id="PTHR31977">
    <property type="entry name" value="UPF0696 PROTEIN C11ORF68"/>
    <property type="match status" value="1"/>
</dbReference>
<dbReference type="PANTHER" id="PTHR31977:SF1">
    <property type="entry name" value="UPF0696 PROTEIN C11ORF68"/>
    <property type="match status" value="1"/>
</dbReference>
<protein>
    <submittedName>
        <fullName evidence="2">DUF1917 domain-containing protein</fullName>
    </submittedName>
</protein>
<dbReference type="Proteomes" id="UP000245934">
    <property type="component" value="Unassembled WGS sequence"/>
</dbReference>
<comment type="similarity">
    <text evidence="1">Belongs to the UPF0696 family.</text>
</comment>
<reference evidence="2 3" key="1">
    <citation type="submission" date="2018-05" db="EMBL/GenBank/DDBJ databases">
        <title>Draft genome of Methanospirillum stamsii Pt1.</title>
        <authorList>
            <person name="Dueholm M.S."/>
            <person name="Nielsen P.H."/>
            <person name="Bakmann L.F."/>
            <person name="Otzen D.E."/>
        </authorList>
    </citation>
    <scope>NUCLEOTIDE SEQUENCE [LARGE SCALE GENOMIC DNA]</scope>
    <source>
        <strain evidence="2 3">Pt1</strain>
    </source>
</reference>
<evidence type="ECO:0000256" key="1">
    <source>
        <dbReference type="ARBA" id="ARBA00010568"/>
    </source>
</evidence>
<dbReference type="AlphaFoldDB" id="A0A2V2NGZ5"/>
<organism evidence="2 3">
    <name type="scientific">Methanospirillum stamsii</name>
    <dbReference type="NCBI Taxonomy" id="1277351"/>
    <lineage>
        <taxon>Archaea</taxon>
        <taxon>Methanobacteriati</taxon>
        <taxon>Methanobacteriota</taxon>
        <taxon>Stenosarchaea group</taxon>
        <taxon>Methanomicrobia</taxon>
        <taxon>Methanomicrobiales</taxon>
        <taxon>Methanospirillaceae</taxon>
        <taxon>Methanospirillum</taxon>
    </lineage>
</organism>
<accession>A0A2V2NGZ5</accession>
<evidence type="ECO:0000313" key="3">
    <source>
        <dbReference type="Proteomes" id="UP000245934"/>
    </source>
</evidence>
<dbReference type="EMBL" id="QGMZ01000008">
    <property type="protein sequence ID" value="PWR75658.1"/>
    <property type="molecule type" value="Genomic_DNA"/>
</dbReference>
<sequence length="216" mass="24893">MNAADTNELAEGAYGFFELFFGGQLHQENKSLSRIVESGESFQDLFNDIFDRFNAIYPNLVEQLMIQFGSRDEIYRMIREGEGVIPSKTLQARWIEQEAPNSSGKAADIEKAGKWLIFIPPDQVDDIWRQIRDLTWEGELGISAKVSTAKPDPDARDERKVIYVYTADWEDEADVMRVREELRKIGITDRIGYKRNLETFRGEYSARGKKVTFYSA</sequence>
<dbReference type="Gene3D" id="3.30.760.10">
    <property type="entry name" value="RNA Cap, Translation Initiation Factor Eif4e"/>
    <property type="match status" value="1"/>
</dbReference>
<dbReference type="InterPro" id="IPR015034">
    <property type="entry name" value="Bles03"/>
</dbReference>
<keyword evidence="3" id="KW-1185">Reference proteome</keyword>
<name>A0A2V2NGZ5_9EURY</name>
<evidence type="ECO:0000313" key="2">
    <source>
        <dbReference type="EMBL" id="PWR75658.1"/>
    </source>
</evidence>
<proteinExistence type="inferred from homology"/>
<dbReference type="InterPro" id="IPR023398">
    <property type="entry name" value="TIF_eIF4e-like"/>
</dbReference>